<dbReference type="PANTHER" id="PTHR22699">
    <property type="entry name" value="THIOREDOXIN DOMAIN-CONTAINING PROTEIN 16"/>
    <property type="match status" value="1"/>
</dbReference>
<comment type="caution">
    <text evidence="4">The sequence shown here is derived from an EMBL/GenBank/DDBJ whole genome shotgun (WGS) entry which is preliminary data.</text>
</comment>
<dbReference type="PANTHER" id="PTHR22699:SF1">
    <property type="entry name" value="THIOREDOXIN DOMAIN-CONTAINING PROTEIN 16"/>
    <property type="match status" value="1"/>
</dbReference>
<evidence type="ECO:0000313" key="4">
    <source>
        <dbReference type="EMBL" id="KAJ7390630.1"/>
    </source>
</evidence>
<feature type="domain" description="TXNDC16 second thioredoxin-like" evidence="3">
    <location>
        <begin position="134"/>
        <end position="247"/>
    </location>
</feature>
<dbReference type="Proteomes" id="UP001163046">
    <property type="component" value="Unassembled WGS sequence"/>
</dbReference>
<evidence type="ECO:0000313" key="5">
    <source>
        <dbReference type="Proteomes" id="UP001163046"/>
    </source>
</evidence>
<proteinExistence type="predicted"/>
<feature type="domain" description="TXNDC16 N-terminal" evidence="2">
    <location>
        <begin position="25"/>
        <end position="130"/>
    </location>
</feature>
<dbReference type="Pfam" id="PF24508">
    <property type="entry name" value="TXNDC16_N"/>
    <property type="match status" value="1"/>
</dbReference>
<evidence type="ECO:0000259" key="3">
    <source>
        <dbReference type="Pfam" id="PF24509"/>
    </source>
</evidence>
<evidence type="ECO:0000259" key="2">
    <source>
        <dbReference type="Pfam" id="PF24508"/>
    </source>
</evidence>
<feature type="chain" id="PRO_5040754746" evidence="1">
    <location>
        <begin position="23"/>
        <end position="372"/>
    </location>
</feature>
<keyword evidence="1" id="KW-0732">Signal</keyword>
<feature type="signal peptide" evidence="1">
    <location>
        <begin position="1"/>
        <end position="22"/>
    </location>
</feature>
<dbReference type="EMBL" id="MU825413">
    <property type="protein sequence ID" value="KAJ7390630.1"/>
    <property type="molecule type" value="Genomic_DNA"/>
</dbReference>
<dbReference type="InterPro" id="IPR057639">
    <property type="entry name" value="TXNDC16_N"/>
</dbReference>
<accession>A0A9X0D8F5</accession>
<dbReference type="InterPro" id="IPR057642">
    <property type="entry name" value="TXNDC16_2nd"/>
</dbReference>
<reference evidence="4" key="1">
    <citation type="submission" date="2023-01" db="EMBL/GenBank/DDBJ databases">
        <title>Genome assembly of the deep-sea coral Lophelia pertusa.</title>
        <authorList>
            <person name="Herrera S."/>
            <person name="Cordes E."/>
        </authorList>
    </citation>
    <scope>NUCLEOTIDE SEQUENCE</scope>
    <source>
        <strain evidence="4">USNM1676648</strain>
        <tissue evidence="4">Polyp</tissue>
    </source>
</reference>
<dbReference type="InterPro" id="IPR040090">
    <property type="entry name" value="TXNDC16"/>
</dbReference>
<sequence length="372" mass="42585">MAADRLRFYPVVFVCCLVVAFGSHVRKLTSDDLRNVGQSTKKDFIAVFFDKLAIRKAYPKFIREFDKSSDVLDPFGIELARVDCAEQSSVSKCSSNEHKISVYRRDDPNVSEDLDLSYMFNEDSIVANLLQIALSDDFYYISDEPSFNEVLNEGRGRNDVILCFVKGLGMKEHRHFLELVHYSKHEALFALTTDDQVAKKFGLSTDRNAAVSLFHCKQKTNSKDQCVSTQYKGKINKTPLIRFLKTRTLPKYVILPRNRTTVFDSLALPLNRVFVFSDKISEFETEELEQMVMGFQGSIGVILVDVNDHKDMLASFGLAEESNFPTAAFVPFKGNNDNMTYIELYPENVVMFTINNLKNFIKPLLRSFRRIQ</sequence>
<dbReference type="OrthoDB" id="427280at2759"/>
<dbReference type="Pfam" id="PF24509">
    <property type="entry name" value="TXNDC16_2nd"/>
    <property type="match status" value="1"/>
</dbReference>
<protein>
    <submittedName>
        <fullName evidence="4">Uncharacterized protein</fullName>
    </submittedName>
</protein>
<keyword evidence="5" id="KW-1185">Reference proteome</keyword>
<gene>
    <name evidence="4" type="ORF">OS493_023339</name>
</gene>
<evidence type="ECO:0000256" key="1">
    <source>
        <dbReference type="SAM" id="SignalP"/>
    </source>
</evidence>
<organism evidence="4 5">
    <name type="scientific">Desmophyllum pertusum</name>
    <dbReference type="NCBI Taxonomy" id="174260"/>
    <lineage>
        <taxon>Eukaryota</taxon>
        <taxon>Metazoa</taxon>
        <taxon>Cnidaria</taxon>
        <taxon>Anthozoa</taxon>
        <taxon>Hexacorallia</taxon>
        <taxon>Scleractinia</taxon>
        <taxon>Caryophylliina</taxon>
        <taxon>Caryophylliidae</taxon>
        <taxon>Desmophyllum</taxon>
    </lineage>
</organism>
<dbReference type="Gene3D" id="3.40.30.10">
    <property type="entry name" value="Glutaredoxin"/>
    <property type="match status" value="2"/>
</dbReference>
<name>A0A9X0D8F5_9CNID</name>
<dbReference type="AlphaFoldDB" id="A0A9X0D8F5"/>